<accession>A2EXD9</accession>
<sequence>MEYILLNENAIKSKEQIKEDTSKYDNLGRTKPTENPTPETSKLKNYQIAIIVIAAVVVIAIIIIVSIILIKKSRKQSKSGSGSGENI</sequence>
<dbReference type="SMR" id="A2EXD9"/>
<protein>
    <submittedName>
        <fullName evidence="2">Uncharacterized protein</fullName>
    </submittedName>
</protein>
<organism evidence="2 3">
    <name type="scientific">Trichomonas vaginalis (strain ATCC PRA-98 / G3)</name>
    <dbReference type="NCBI Taxonomy" id="412133"/>
    <lineage>
        <taxon>Eukaryota</taxon>
        <taxon>Metamonada</taxon>
        <taxon>Parabasalia</taxon>
        <taxon>Trichomonadida</taxon>
        <taxon>Trichomonadidae</taxon>
        <taxon>Trichomonas</taxon>
    </lineage>
</organism>
<reference evidence="2" key="1">
    <citation type="submission" date="2006-10" db="EMBL/GenBank/DDBJ databases">
        <authorList>
            <person name="Amadeo P."/>
            <person name="Zhao Q."/>
            <person name="Wortman J."/>
            <person name="Fraser-Liggett C."/>
            <person name="Carlton J."/>
        </authorList>
    </citation>
    <scope>NUCLEOTIDE SEQUENCE</scope>
    <source>
        <strain evidence="2">G3</strain>
    </source>
</reference>
<dbReference type="KEGG" id="tva:4760528"/>
<keyword evidence="3" id="KW-1185">Reference proteome</keyword>
<proteinExistence type="predicted"/>
<evidence type="ECO:0000313" key="3">
    <source>
        <dbReference type="Proteomes" id="UP000001542"/>
    </source>
</evidence>
<dbReference type="VEuPathDB" id="TrichDB:TVAG_406650"/>
<dbReference type="EMBL" id="DS113528">
    <property type="protein sequence ID" value="EAY02688.1"/>
    <property type="molecule type" value="Genomic_DNA"/>
</dbReference>
<dbReference type="InParanoid" id="A2EXD9"/>
<evidence type="ECO:0000256" key="1">
    <source>
        <dbReference type="SAM" id="Phobius"/>
    </source>
</evidence>
<dbReference type="VEuPathDB" id="TrichDB:TVAGG3_0676890"/>
<name>A2EXD9_TRIV3</name>
<keyword evidence="1" id="KW-0812">Transmembrane</keyword>
<keyword evidence="1" id="KW-1133">Transmembrane helix</keyword>
<feature type="transmembrane region" description="Helical" evidence="1">
    <location>
        <begin position="46"/>
        <end position="70"/>
    </location>
</feature>
<reference evidence="2" key="2">
    <citation type="journal article" date="2007" name="Science">
        <title>Draft genome sequence of the sexually transmitted pathogen Trichomonas vaginalis.</title>
        <authorList>
            <person name="Carlton J.M."/>
            <person name="Hirt R.P."/>
            <person name="Silva J.C."/>
            <person name="Delcher A.L."/>
            <person name="Schatz M."/>
            <person name="Zhao Q."/>
            <person name="Wortman J.R."/>
            <person name="Bidwell S.L."/>
            <person name="Alsmark U.C.M."/>
            <person name="Besteiro S."/>
            <person name="Sicheritz-Ponten T."/>
            <person name="Noel C.J."/>
            <person name="Dacks J.B."/>
            <person name="Foster P.G."/>
            <person name="Simillion C."/>
            <person name="Van de Peer Y."/>
            <person name="Miranda-Saavedra D."/>
            <person name="Barton G.J."/>
            <person name="Westrop G.D."/>
            <person name="Mueller S."/>
            <person name="Dessi D."/>
            <person name="Fiori P.L."/>
            <person name="Ren Q."/>
            <person name="Paulsen I."/>
            <person name="Zhang H."/>
            <person name="Bastida-Corcuera F.D."/>
            <person name="Simoes-Barbosa A."/>
            <person name="Brown M.T."/>
            <person name="Hayes R.D."/>
            <person name="Mukherjee M."/>
            <person name="Okumura C.Y."/>
            <person name="Schneider R."/>
            <person name="Smith A.J."/>
            <person name="Vanacova S."/>
            <person name="Villalvazo M."/>
            <person name="Haas B.J."/>
            <person name="Pertea M."/>
            <person name="Feldblyum T.V."/>
            <person name="Utterback T.R."/>
            <person name="Shu C.L."/>
            <person name="Osoegawa K."/>
            <person name="de Jong P.J."/>
            <person name="Hrdy I."/>
            <person name="Horvathova L."/>
            <person name="Zubacova Z."/>
            <person name="Dolezal P."/>
            <person name="Malik S.B."/>
            <person name="Logsdon J.M. Jr."/>
            <person name="Henze K."/>
            <person name="Gupta A."/>
            <person name="Wang C.C."/>
            <person name="Dunne R.L."/>
            <person name="Upcroft J.A."/>
            <person name="Upcroft P."/>
            <person name="White O."/>
            <person name="Salzberg S.L."/>
            <person name="Tang P."/>
            <person name="Chiu C.-H."/>
            <person name="Lee Y.-S."/>
            <person name="Embley T.M."/>
            <person name="Coombs G.H."/>
            <person name="Mottram J.C."/>
            <person name="Tachezy J."/>
            <person name="Fraser-Liggett C.M."/>
            <person name="Johnson P.J."/>
        </authorList>
    </citation>
    <scope>NUCLEOTIDE SEQUENCE [LARGE SCALE GENOMIC DNA]</scope>
    <source>
        <strain evidence="2">G3</strain>
    </source>
</reference>
<dbReference type="AlphaFoldDB" id="A2EXD9"/>
<keyword evidence="1" id="KW-0472">Membrane</keyword>
<gene>
    <name evidence="2" type="ORF">TVAG_406650</name>
</gene>
<dbReference type="Proteomes" id="UP000001542">
    <property type="component" value="Unassembled WGS sequence"/>
</dbReference>
<dbReference type="RefSeq" id="XP_001314911.1">
    <property type="nucleotide sequence ID" value="XM_001314876.1"/>
</dbReference>
<evidence type="ECO:0000313" key="2">
    <source>
        <dbReference type="EMBL" id="EAY02688.1"/>
    </source>
</evidence>